<evidence type="ECO:0000256" key="1">
    <source>
        <dbReference type="SAM" id="MobiDB-lite"/>
    </source>
</evidence>
<sequence length="138" mass="15638">MDRGTQTVSHPHRPQTVGHAKGQKDPKRPRNTKGAKMAPHHHSIKNGHSNGKEPKYSRGSKMAKKSIFRPDFKGNGDKTPPWMMPKVYEVEEGPRGPTGKLIMGIYVLITIINHFLSRRALRPSFWDATQGPFIKENY</sequence>
<keyword evidence="3" id="KW-1185">Reference proteome</keyword>
<evidence type="ECO:0000313" key="2">
    <source>
        <dbReference type="EMBL" id="MBW0464525.1"/>
    </source>
</evidence>
<feature type="region of interest" description="Disordered" evidence="1">
    <location>
        <begin position="1"/>
        <end position="83"/>
    </location>
</feature>
<gene>
    <name evidence="2" type="ORF">O181_004240</name>
</gene>
<comment type="caution">
    <text evidence="2">The sequence shown here is derived from an EMBL/GenBank/DDBJ whole genome shotgun (WGS) entry which is preliminary data.</text>
</comment>
<evidence type="ECO:0000313" key="3">
    <source>
        <dbReference type="Proteomes" id="UP000765509"/>
    </source>
</evidence>
<name>A0A9Q3BG03_9BASI</name>
<proteinExistence type="predicted"/>
<accession>A0A9Q3BG03</accession>
<dbReference type="AlphaFoldDB" id="A0A9Q3BG03"/>
<feature type="compositionally biased region" description="Basic residues" evidence="1">
    <location>
        <begin position="29"/>
        <end position="45"/>
    </location>
</feature>
<dbReference type="EMBL" id="AVOT02000801">
    <property type="protein sequence ID" value="MBW0464525.1"/>
    <property type="molecule type" value="Genomic_DNA"/>
</dbReference>
<reference evidence="2" key="1">
    <citation type="submission" date="2021-03" db="EMBL/GenBank/DDBJ databases">
        <title>Draft genome sequence of rust myrtle Austropuccinia psidii MF-1, a brazilian biotype.</title>
        <authorList>
            <person name="Quecine M.C."/>
            <person name="Pachon D.M.R."/>
            <person name="Bonatelli M.L."/>
            <person name="Correr F.H."/>
            <person name="Franceschini L.M."/>
            <person name="Leite T.F."/>
            <person name="Margarido G.R.A."/>
            <person name="Almeida C.A."/>
            <person name="Ferrarezi J.A."/>
            <person name="Labate C.A."/>
        </authorList>
    </citation>
    <scope>NUCLEOTIDE SEQUENCE</scope>
    <source>
        <strain evidence="2">MF-1</strain>
    </source>
</reference>
<organism evidence="2 3">
    <name type="scientific">Austropuccinia psidii MF-1</name>
    <dbReference type="NCBI Taxonomy" id="1389203"/>
    <lineage>
        <taxon>Eukaryota</taxon>
        <taxon>Fungi</taxon>
        <taxon>Dikarya</taxon>
        <taxon>Basidiomycota</taxon>
        <taxon>Pucciniomycotina</taxon>
        <taxon>Pucciniomycetes</taxon>
        <taxon>Pucciniales</taxon>
        <taxon>Sphaerophragmiaceae</taxon>
        <taxon>Austropuccinia</taxon>
    </lineage>
</organism>
<protein>
    <submittedName>
        <fullName evidence="2">Uncharacterized protein</fullName>
    </submittedName>
</protein>
<dbReference type="Proteomes" id="UP000765509">
    <property type="component" value="Unassembled WGS sequence"/>
</dbReference>